<evidence type="ECO:0000313" key="2">
    <source>
        <dbReference type="Proteomes" id="UP000217348"/>
    </source>
</evidence>
<dbReference type="EMBL" id="CP022387">
    <property type="protein sequence ID" value="ATA89576.1"/>
    <property type="molecule type" value="Genomic_DNA"/>
</dbReference>
<protein>
    <submittedName>
        <fullName evidence="1">Uncharacterized protein</fullName>
    </submittedName>
</protein>
<dbReference type="AlphaFoldDB" id="A0A250G001"/>
<proteinExistence type="predicted"/>
<gene>
    <name evidence="1" type="ORF">CGC58_07435</name>
</gene>
<sequence>MNFWKLCFQAKYGSKKDVFLYLIISKLFHLTFFNTKILSETIVRIKKYSTFAIAKQKKIFLLSSVG</sequence>
<evidence type="ECO:0000313" key="1">
    <source>
        <dbReference type="EMBL" id="ATA89576.1"/>
    </source>
</evidence>
<name>A0A250G001_9FLAO</name>
<dbReference type="Proteomes" id="UP000217348">
    <property type="component" value="Chromosome"/>
</dbReference>
<organism evidence="1 2">
    <name type="scientific">Capnocytophaga stomatis</name>
    <dbReference type="NCBI Taxonomy" id="1848904"/>
    <lineage>
        <taxon>Bacteria</taxon>
        <taxon>Pseudomonadati</taxon>
        <taxon>Bacteroidota</taxon>
        <taxon>Flavobacteriia</taxon>
        <taxon>Flavobacteriales</taxon>
        <taxon>Flavobacteriaceae</taxon>
        <taxon>Capnocytophaga</taxon>
    </lineage>
</organism>
<accession>A0A250G001</accession>
<dbReference type="KEGG" id="csto:CGC58_07435"/>
<reference evidence="2" key="1">
    <citation type="submission" date="2017-06" db="EMBL/GenBank/DDBJ databases">
        <title>Capnocytophaga spp. assemblies.</title>
        <authorList>
            <person name="Gulvik C.A."/>
        </authorList>
    </citation>
    <scope>NUCLEOTIDE SEQUENCE [LARGE SCALE GENOMIC DNA]</scope>
    <source>
        <strain evidence="2">H2177</strain>
    </source>
</reference>